<dbReference type="PROSITE" id="PS00894">
    <property type="entry name" value="HTH_DEOR_1"/>
    <property type="match status" value="1"/>
</dbReference>
<dbReference type="AlphaFoldDB" id="A0A1M4UPR8"/>
<keyword evidence="6" id="KW-1185">Reference proteome</keyword>
<evidence type="ECO:0000313" key="5">
    <source>
        <dbReference type="EMBL" id="SHE58752.1"/>
    </source>
</evidence>
<dbReference type="GO" id="GO:0003677">
    <property type="term" value="F:DNA binding"/>
    <property type="evidence" value="ECO:0007669"/>
    <property type="project" value="UniProtKB-KW"/>
</dbReference>
<dbReference type="Gene3D" id="1.10.10.10">
    <property type="entry name" value="Winged helix-like DNA-binding domain superfamily/Winged helix DNA-binding domain"/>
    <property type="match status" value="1"/>
</dbReference>
<evidence type="ECO:0000256" key="1">
    <source>
        <dbReference type="ARBA" id="ARBA00023015"/>
    </source>
</evidence>
<dbReference type="InterPro" id="IPR050313">
    <property type="entry name" value="Carb_Metab_HTH_regulators"/>
</dbReference>
<dbReference type="PANTHER" id="PTHR30363">
    <property type="entry name" value="HTH-TYPE TRANSCRIPTIONAL REGULATOR SRLR-RELATED"/>
    <property type="match status" value="1"/>
</dbReference>
<dbReference type="Gene3D" id="3.40.50.1360">
    <property type="match status" value="1"/>
</dbReference>
<keyword evidence="2" id="KW-0238">DNA-binding</keyword>
<dbReference type="Pfam" id="PF08220">
    <property type="entry name" value="HTH_DeoR"/>
    <property type="match status" value="1"/>
</dbReference>
<dbReference type="EMBL" id="FQUY01000003">
    <property type="protein sequence ID" value="SHE58752.1"/>
    <property type="molecule type" value="Genomic_DNA"/>
</dbReference>
<accession>A0A1M4UPR8</accession>
<dbReference type="Proteomes" id="UP000184148">
    <property type="component" value="Unassembled WGS sequence"/>
</dbReference>
<dbReference type="SUPFAM" id="SSF46785">
    <property type="entry name" value="Winged helix' DNA-binding domain"/>
    <property type="match status" value="1"/>
</dbReference>
<keyword evidence="1" id="KW-0805">Transcription regulation</keyword>
<keyword evidence="3" id="KW-0804">Transcription</keyword>
<evidence type="ECO:0000313" key="6">
    <source>
        <dbReference type="Proteomes" id="UP000184148"/>
    </source>
</evidence>
<dbReference type="PANTHER" id="PTHR30363:SF44">
    <property type="entry name" value="AGA OPERON TRANSCRIPTIONAL REPRESSOR-RELATED"/>
    <property type="match status" value="1"/>
</dbReference>
<dbReference type="Pfam" id="PF00455">
    <property type="entry name" value="DeoRC"/>
    <property type="match status" value="1"/>
</dbReference>
<dbReference type="InterPro" id="IPR014036">
    <property type="entry name" value="DeoR-like_C"/>
</dbReference>
<organism evidence="5 6">
    <name type="scientific">Desulforamulus putei DSM 12395</name>
    <dbReference type="NCBI Taxonomy" id="1121429"/>
    <lineage>
        <taxon>Bacteria</taxon>
        <taxon>Bacillati</taxon>
        <taxon>Bacillota</taxon>
        <taxon>Clostridia</taxon>
        <taxon>Eubacteriales</taxon>
        <taxon>Peptococcaceae</taxon>
        <taxon>Desulforamulus</taxon>
    </lineage>
</organism>
<name>A0A1M4UPR8_9FIRM</name>
<feature type="domain" description="HTH deoR-type" evidence="4">
    <location>
        <begin position="3"/>
        <end position="58"/>
    </location>
</feature>
<reference evidence="6" key="1">
    <citation type="submission" date="2016-11" db="EMBL/GenBank/DDBJ databases">
        <authorList>
            <person name="Varghese N."/>
            <person name="Submissions S."/>
        </authorList>
    </citation>
    <scope>NUCLEOTIDE SEQUENCE [LARGE SCALE GENOMIC DNA]</scope>
    <source>
        <strain evidence="6">DSM 12395</strain>
    </source>
</reference>
<dbReference type="PRINTS" id="PR00037">
    <property type="entry name" value="HTHLACR"/>
</dbReference>
<dbReference type="PROSITE" id="PS51000">
    <property type="entry name" value="HTH_DEOR_2"/>
    <property type="match status" value="1"/>
</dbReference>
<gene>
    <name evidence="5" type="ORF">SAMN02745133_00723</name>
</gene>
<evidence type="ECO:0000256" key="2">
    <source>
        <dbReference type="ARBA" id="ARBA00023125"/>
    </source>
</evidence>
<dbReference type="InterPro" id="IPR036388">
    <property type="entry name" value="WH-like_DNA-bd_sf"/>
</dbReference>
<evidence type="ECO:0000256" key="3">
    <source>
        <dbReference type="ARBA" id="ARBA00023163"/>
    </source>
</evidence>
<dbReference type="SMART" id="SM00420">
    <property type="entry name" value="HTH_DEOR"/>
    <property type="match status" value="1"/>
</dbReference>
<sequence>MLSIDRQTKIIQLLKQNSSVKVSELKEMFGVSEMTIRRDLERLEKHGVLIRSHGGATLNPKNNVDITFQKRNKRFVLEKEAIAKAAAALVNDGESIVLDAGTTTTAMTKYLREKKDLVVLTNSLTVVNELTHVQGITLILTGGNVRDVTLSLVGSLAKENLLRFNVDKAFIGTSGLCPVQGLTNQNMYESEVKKAMIDIAREAIVMADHSKFHRVSFSCFSPITAVHKIITDDKAPLDTVKKLREMGIEVILAETGAS</sequence>
<dbReference type="InterPro" id="IPR036390">
    <property type="entry name" value="WH_DNA-bd_sf"/>
</dbReference>
<dbReference type="SUPFAM" id="SSF100950">
    <property type="entry name" value="NagB/RpiA/CoA transferase-like"/>
    <property type="match status" value="1"/>
</dbReference>
<protein>
    <submittedName>
        <fullName evidence="5">Transcriptional regulator, DeoR family</fullName>
    </submittedName>
</protein>
<dbReference type="SMART" id="SM01134">
    <property type="entry name" value="DeoRC"/>
    <property type="match status" value="1"/>
</dbReference>
<dbReference type="STRING" id="1121429.SAMN02745133_00723"/>
<dbReference type="GO" id="GO:0003700">
    <property type="term" value="F:DNA-binding transcription factor activity"/>
    <property type="evidence" value="ECO:0007669"/>
    <property type="project" value="InterPro"/>
</dbReference>
<evidence type="ECO:0000259" key="4">
    <source>
        <dbReference type="PROSITE" id="PS51000"/>
    </source>
</evidence>
<dbReference type="OrthoDB" id="9797223at2"/>
<dbReference type="InterPro" id="IPR001034">
    <property type="entry name" value="DeoR_HTH"/>
</dbReference>
<dbReference type="InterPro" id="IPR037171">
    <property type="entry name" value="NagB/RpiA_transferase-like"/>
</dbReference>
<dbReference type="RefSeq" id="WP_073235832.1">
    <property type="nucleotide sequence ID" value="NZ_FQUY01000003.1"/>
</dbReference>
<proteinExistence type="predicted"/>
<dbReference type="InterPro" id="IPR018356">
    <property type="entry name" value="Tscrpt_reg_HTH_DeoR_CS"/>
</dbReference>